<evidence type="ECO:0000256" key="3">
    <source>
        <dbReference type="ARBA" id="ARBA00012438"/>
    </source>
</evidence>
<dbReference type="SMART" id="SM00387">
    <property type="entry name" value="HATPase_c"/>
    <property type="match status" value="1"/>
</dbReference>
<dbReference type="SUPFAM" id="SSF47384">
    <property type="entry name" value="Homodimeric domain of signal transducing histidine kinase"/>
    <property type="match status" value="1"/>
</dbReference>
<dbReference type="PRINTS" id="PR00344">
    <property type="entry name" value="BCTRLSENSOR"/>
</dbReference>
<dbReference type="PROSITE" id="PS50109">
    <property type="entry name" value="HIS_KIN"/>
    <property type="match status" value="1"/>
</dbReference>
<evidence type="ECO:0000313" key="15">
    <source>
        <dbReference type="Proteomes" id="UP000549457"/>
    </source>
</evidence>
<evidence type="ECO:0000256" key="5">
    <source>
        <dbReference type="ARBA" id="ARBA00022553"/>
    </source>
</evidence>
<evidence type="ECO:0000256" key="6">
    <source>
        <dbReference type="ARBA" id="ARBA00022679"/>
    </source>
</evidence>
<keyword evidence="7" id="KW-0547">Nucleotide-binding</keyword>
<dbReference type="Gene3D" id="1.10.287.130">
    <property type="match status" value="1"/>
</dbReference>
<proteinExistence type="predicted"/>
<evidence type="ECO:0000256" key="4">
    <source>
        <dbReference type="ARBA" id="ARBA00022475"/>
    </source>
</evidence>
<dbReference type="AlphaFoldDB" id="A0A840SSG0"/>
<name>A0A840SSG0_9RHOB</name>
<dbReference type="InterPro" id="IPR036890">
    <property type="entry name" value="HATPase_C_sf"/>
</dbReference>
<feature type="domain" description="Histidine kinase" evidence="13">
    <location>
        <begin position="185"/>
        <end position="407"/>
    </location>
</feature>
<dbReference type="InterPro" id="IPR050351">
    <property type="entry name" value="BphY/WalK/GraS-like"/>
</dbReference>
<dbReference type="GO" id="GO:0016036">
    <property type="term" value="P:cellular response to phosphate starvation"/>
    <property type="evidence" value="ECO:0007669"/>
    <property type="project" value="TreeGrafter"/>
</dbReference>
<keyword evidence="4" id="KW-1003">Cell membrane</keyword>
<dbReference type="GO" id="GO:0005524">
    <property type="term" value="F:ATP binding"/>
    <property type="evidence" value="ECO:0007669"/>
    <property type="project" value="UniProtKB-KW"/>
</dbReference>
<protein>
    <recommendedName>
        <fullName evidence="3">histidine kinase</fullName>
        <ecNumber evidence="3">2.7.13.3</ecNumber>
    </recommendedName>
</protein>
<dbReference type="EMBL" id="JACHFM010000002">
    <property type="protein sequence ID" value="MBB5222273.1"/>
    <property type="molecule type" value="Genomic_DNA"/>
</dbReference>
<keyword evidence="12" id="KW-0732">Signal</keyword>
<dbReference type="PANTHER" id="PTHR45453">
    <property type="entry name" value="PHOSPHATE REGULON SENSOR PROTEIN PHOR"/>
    <property type="match status" value="1"/>
</dbReference>
<evidence type="ECO:0000256" key="9">
    <source>
        <dbReference type="ARBA" id="ARBA00022840"/>
    </source>
</evidence>
<dbReference type="InterPro" id="IPR003661">
    <property type="entry name" value="HisK_dim/P_dom"/>
</dbReference>
<dbReference type="InterPro" id="IPR004358">
    <property type="entry name" value="Sig_transdc_His_kin-like_C"/>
</dbReference>
<evidence type="ECO:0000313" key="14">
    <source>
        <dbReference type="EMBL" id="MBB5222273.1"/>
    </source>
</evidence>
<feature type="chain" id="PRO_5032670641" description="histidine kinase" evidence="12">
    <location>
        <begin position="26"/>
        <end position="421"/>
    </location>
</feature>
<keyword evidence="8 14" id="KW-0418">Kinase</keyword>
<dbReference type="CDD" id="cd00082">
    <property type="entry name" value="HisKA"/>
    <property type="match status" value="1"/>
</dbReference>
<comment type="catalytic activity">
    <reaction evidence="1">
        <text>ATP + protein L-histidine = ADP + protein N-phospho-L-histidine.</text>
        <dbReference type="EC" id="2.7.13.3"/>
    </reaction>
</comment>
<evidence type="ECO:0000256" key="2">
    <source>
        <dbReference type="ARBA" id="ARBA00004236"/>
    </source>
</evidence>
<dbReference type="GO" id="GO:0005886">
    <property type="term" value="C:plasma membrane"/>
    <property type="evidence" value="ECO:0007669"/>
    <property type="project" value="UniProtKB-SubCell"/>
</dbReference>
<keyword evidence="9" id="KW-0067">ATP-binding</keyword>
<dbReference type="Proteomes" id="UP000549457">
    <property type="component" value="Unassembled WGS sequence"/>
</dbReference>
<dbReference type="Gene3D" id="3.30.565.10">
    <property type="entry name" value="Histidine kinase-like ATPase, C-terminal domain"/>
    <property type="match status" value="1"/>
</dbReference>
<dbReference type="FunFam" id="1.10.287.130:FF:000008">
    <property type="entry name" value="Two-component sensor histidine kinase"/>
    <property type="match status" value="1"/>
</dbReference>
<keyword evidence="15" id="KW-1185">Reference proteome</keyword>
<feature type="signal peptide" evidence="12">
    <location>
        <begin position="1"/>
        <end position="25"/>
    </location>
</feature>
<dbReference type="EC" id="2.7.13.3" evidence="3"/>
<keyword evidence="10" id="KW-0902">Two-component regulatory system</keyword>
<dbReference type="SUPFAM" id="SSF55874">
    <property type="entry name" value="ATPase domain of HSP90 chaperone/DNA topoisomerase II/histidine kinase"/>
    <property type="match status" value="1"/>
</dbReference>
<keyword evidence="6 14" id="KW-0808">Transferase</keyword>
<keyword evidence="11" id="KW-0472">Membrane</keyword>
<evidence type="ECO:0000256" key="7">
    <source>
        <dbReference type="ARBA" id="ARBA00022741"/>
    </source>
</evidence>
<dbReference type="FunFam" id="3.30.565.10:FF:000006">
    <property type="entry name" value="Sensor histidine kinase WalK"/>
    <property type="match status" value="1"/>
</dbReference>
<dbReference type="InterPro" id="IPR000014">
    <property type="entry name" value="PAS"/>
</dbReference>
<dbReference type="InterPro" id="IPR003594">
    <property type="entry name" value="HATPase_dom"/>
</dbReference>
<comment type="caution">
    <text evidence="14">The sequence shown here is derived from an EMBL/GenBank/DDBJ whole genome shotgun (WGS) entry which is preliminary data.</text>
</comment>
<dbReference type="Pfam" id="PF00512">
    <property type="entry name" value="HisKA"/>
    <property type="match status" value="1"/>
</dbReference>
<evidence type="ECO:0000259" key="13">
    <source>
        <dbReference type="PROSITE" id="PS50109"/>
    </source>
</evidence>
<evidence type="ECO:0000256" key="8">
    <source>
        <dbReference type="ARBA" id="ARBA00022777"/>
    </source>
</evidence>
<dbReference type="InterPro" id="IPR005467">
    <property type="entry name" value="His_kinase_dom"/>
</dbReference>
<dbReference type="InterPro" id="IPR036097">
    <property type="entry name" value="HisK_dim/P_sf"/>
</dbReference>
<reference evidence="14 15" key="1">
    <citation type="submission" date="2020-08" db="EMBL/GenBank/DDBJ databases">
        <title>Genomic Encyclopedia of Type Strains, Phase IV (KMG-IV): sequencing the most valuable type-strain genomes for metagenomic binning, comparative biology and taxonomic classification.</title>
        <authorList>
            <person name="Goeker M."/>
        </authorList>
    </citation>
    <scope>NUCLEOTIDE SEQUENCE [LARGE SCALE GENOMIC DNA]</scope>
    <source>
        <strain evidence="14 15">DSM 101730</strain>
    </source>
</reference>
<gene>
    <name evidence="14" type="ORF">HNP73_002209</name>
</gene>
<dbReference type="GO" id="GO:0000155">
    <property type="term" value="F:phosphorelay sensor kinase activity"/>
    <property type="evidence" value="ECO:0007669"/>
    <property type="project" value="InterPro"/>
</dbReference>
<dbReference type="RefSeq" id="WP_184148836.1">
    <property type="nucleotide sequence ID" value="NZ_JACHFM010000002.1"/>
</dbReference>
<comment type="subcellular location">
    <subcellularLocation>
        <location evidence="2">Cell membrane</location>
    </subcellularLocation>
</comment>
<keyword evidence="5" id="KW-0597">Phosphoprotein</keyword>
<evidence type="ECO:0000256" key="1">
    <source>
        <dbReference type="ARBA" id="ARBA00000085"/>
    </source>
</evidence>
<evidence type="ECO:0000256" key="12">
    <source>
        <dbReference type="SAM" id="SignalP"/>
    </source>
</evidence>
<organism evidence="14 15">
    <name type="scientific">Amaricoccus macauensis</name>
    <dbReference type="NCBI Taxonomy" id="57001"/>
    <lineage>
        <taxon>Bacteria</taxon>
        <taxon>Pseudomonadati</taxon>
        <taxon>Pseudomonadota</taxon>
        <taxon>Alphaproteobacteria</taxon>
        <taxon>Rhodobacterales</taxon>
        <taxon>Paracoccaceae</taxon>
        <taxon>Amaricoccus</taxon>
    </lineage>
</organism>
<dbReference type="CDD" id="cd00130">
    <property type="entry name" value="PAS"/>
    <property type="match status" value="1"/>
</dbReference>
<accession>A0A840SSG0</accession>
<dbReference type="PANTHER" id="PTHR45453:SF1">
    <property type="entry name" value="PHOSPHATE REGULON SENSOR PROTEIN PHOR"/>
    <property type="match status" value="1"/>
</dbReference>
<dbReference type="GO" id="GO:0004721">
    <property type="term" value="F:phosphoprotein phosphatase activity"/>
    <property type="evidence" value="ECO:0007669"/>
    <property type="project" value="TreeGrafter"/>
</dbReference>
<dbReference type="SMART" id="SM00388">
    <property type="entry name" value="HisKA"/>
    <property type="match status" value="1"/>
</dbReference>
<evidence type="ECO:0000256" key="10">
    <source>
        <dbReference type="ARBA" id="ARBA00023012"/>
    </source>
</evidence>
<evidence type="ECO:0000256" key="11">
    <source>
        <dbReference type="ARBA" id="ARBA00023136"/>
    </source>
</evidence>
<dbReference type="Pfam" id="PF02518">
    <property type="entry name" value="HATPase_c"/>
    <property type="match status" value="1"/>
</dbReference>
<sequence>MFALGVGALSALAATGALTPLSAFAIGAAAAAAALAAATTREPAEETVRKSPVLPEPAPVMAPGAGQTLLARLPTPLILVAASGRVQYANPSAHQALPRLQIGSHVAHLIRAPAFVEALSATLSDGAERSVSFSLHDKNERFIEARIALLPSGGAFGTEPLALVQINDRTEARRTEQMRSDFIANASHELRTPLASVIGYIETLQNHARDDPEARERFLGIMAREAGRMQRLVDDLMSLGRIEMTEHLRPSEVRSLEDIAAETAAALMPMAVRGQIDLQVALEAGGSPVICDPDQLTQVFTNLIDNAMKYGGAGGTVRVERARPGKANPGRFGIAITDSGPGIEREHIPRLTERFYRVSVTSSRNKGGTGLGLAIVKHILNRHEGRLEITSSQGKGSTFTVWLPSAEGKKLRRAAAAHAMP</sequence>